<dbReference type="OrthoDB" id="3191568at2759"/>
<keyword evidence="3" id="KW-1185">Reference proteome</keyword>
<comment type="caution">
    <text evidence="2">The sequence shown here is derived from an EMBL/GenBank/DDBJ whole genome shotgun (WGS) entry which is preliminary data.</text>
</comment>
<dbReference type="Proteomes" id="UP000620124">
    <property type="component" value="Unassembled WGS sequence"/>
</dbReference>
<evidence type="ECO:0000313" key="3">
    <source>
        <dbReference type="Proteomes" id="UP000620124"/>
    </source>
</evidence>
<name>A0A8H6X7Z5_9AGAR</name>
<organism evidence="2 3">
    <name type="scientific">Mycena venus</name>
    <dbReference type="NCBI Taxonomy" id="2733690"/>
    <lineage>
        <taxon>Eukaryota</taxon>
        <taxon>Fungi</taxon>
        <taxon>Dikarya</taxon>
        <taxon>Basidiomycota</taxon>
        <taxon>Agaricomycotina</taxon>
        <taxon>Agaricomycetes</taxon>
        <taxon>Agaricomycetidae</taxon>
        <taxon>Agaricales</taxon>
        <taxon>Marasmiineae</taxon>
        <taxon>Mycenaceae</taxon>
        <taxon>Mycena</taxon>
    </lineage>
</organism>
<proteinExistence type="predicted"/>
<dbReference type="AlphaFoldDB" id="A0A8H6X7Z5"/>
<dbReference type="Pfam" id="PF20236">
    <property type="entry name" value="DUF6593"/>
    <property type="match status" value="1"/>
</dbReference>
<evidence type="ECO:0000259" key="1">
    <source>
        <dbReference type="Pfam" id="PF20236"/>
    </source>
</evidence>
<gene>
    <name evidence="2" type="ORF">MVEN_02232400</name>
</gene>
<dbReference type="EMBL" id="JACAZI010000024">
    <property type="protein sequence ID" value="KAF7335766.1"/>
    <property type="molecule type" value="Genomic_DNA"/>
</dbReference>
<reference evidence="2" key="1">
    <citation type="submission" date="2020-05" db="EMBL/GenBank/DDBJ databases">
        <title>Mycena genomes resolve the evolution of fungal bioluminescence.</title>
        <authorList>
            <person name="Tsai I.J."/>
        </authorList>
    </citation>
    <scope>NUCLEOTIDE SEQUENCE</scope>
    <source>
        <strain evidence="2">CCC161011</strain>
    </source>
</reference>
<sequence length="197" mass="21560">MYSHINPYATWSNSNVRRAVPGVPSVHGALPFPPDPSASNLVIFYFTAFKPSILNCTVTGQNTYPYFKIVTDSTIPGYTAVKDGEGKTIALIEWKARPLAEIRNVFSKQCISDWLPLAADASHRSMKVNGRKYIWAPQKSTICLYPAGVQTPELLARISRRDDSTISLEVTSSAVTAGLLETCVVATVVLQCGHKID</sequence>
<dbReference type="InterPro" id="IPR046528">
    <property type="entry name" value="DUF6593"/>
</dbReference>
<accession>A0A8H6X7Z5</accession>
<evidence type="ECO:0000313" key="2">
    <source>
        <dbReference type="EMBL" id="KAF7335766.1"/>
    </source>
</evidence>
<feature type="domain" description="DUF6593" evidence="1">
    <location>
        <begin position="52"/>
        <end position="191"/>
    </location>
</feature>
<protein>
    <recommendedName>
        <fullName evidence="1">DUF6593 domain-containing protein</fullName>
    </recommendedName>
</protein>